<sequence length="146" mass="17810">MPYLWLWILISYNESFEFWEVMIDQKSHVLWQDSEDFNMRFWLYAFDFFQYWIKYSIKYHELEYQYPYTVQQEHLSLGTVYKNCPNAPWDVFFFLENCPFAIRVKAKQPQVLNKSMINGEYAKTEAGFKELSGKIPGIENWMLSYV</sequence>
<proteinExistence type="predicted"/>
<protein>
    <submittedName>
        <fullName evidence="1">Uncharacterized protein</fullName>
    </submittedName>
</protein>
<organism evidence="1 2">
    <name type="scientific">Rhizophagus irregularis</name>
    <dbReference type="NCBI Taxonomy" id="588596"/>
    <lineage>
        <taxon>Eukaryota</taxon>
        <taxon>Fungi</taxon>
        <taxon>Fungi incertae sedis</taxon>
        <taxon>Mucoromycota</taxon>
        <taxon>Glomeromycotina</taxon>
        <taxon>Glomeromycetes</taxon>
        <taxon>Glomerales</taxon>
        <taxon>Glomeraceae</taxon>
        <taxon>Rhizophagus</taxon>
    </lineage>
</organism>
<name>A0A2N1MZV0_9GLOM</name>
<comment type="caution">
    <text evidence="1">The sequence shown here is derived from an EMBL/GenBank/DDBJ whole genome shotgun (WGS) entry which is preliminary data.</text>
</comment>
<dbReference type="VEuPathDB" id="FungiDB:FUN_013687"/>
<dbReference type="AlphaFoldDB" id="A0A2N1MZV0"/>
<dbReference type="EMBL" id="LLXL01000997">
    <property type="protein sequence ID" value="PKK67182.1"/>
    <property type="molecule type" value="Genomic_DNA"/>
</dbReference>
<evidence type="ECO:0000313" key="1">
    <source>
        <dbReference type="EMBL" id="PKK67182.1"/>
    </source>
</evidence>
<dbReference type="VEuPathDB" id="FungiDB:RhiirA1_445003"/>
<reference evidence="1 2" key="1">
    <citation type="submission" date="2016-04" db="EMBL/GenBank/DDBJ databases">
        <title>Genome analyses suggest a sexual origin of heterokaryosis in a supposedly ancient asexual fungus.</title>
        <authorList>
            <person name="Ropars J."/>
            <person name="Sedzielewska K."/>
            <person name="Noel J."/>
            <person name="Charron P."/>
            <person name="Farinelli L."/>
            <person name="Marton T."/>
            <person name="Kruger M."/>
            <person name="Pelin A."/>
            <person name="Brachmann A."/>
            <person name="Corradi N."/>
        </authorList>
    </citation>
    <scope>NUCLEOTIDE SEQUENCE [LARGE SCALE GENOMIC DNA]</scope>
    <source>
        <strain evidence="1 2">C2</strain>
    </source>
</reference>
<dbReference type="Proteomes" id="UP000233469">
    <property type="component" value="Unassembled WGS sequence"/>
</dbReference>
<accession>A0A2N1MZV0</accession>
<evidence type="ECO:0000313" key="2">
    <source>
        <dbReference type="Proteomes" id="UP000233469"/>
    </source>
</evidence>
<gene>
    <name evidence="1" type="ORF">RhiirC2_577407</name>
</gene>
<reference evidence="1 2" key="2">
    <citation type="submission" date="2017-10" db="EMBL/GenBank/DDBJ databases">
        <title>Extensive intraspecific genome diversity in a model arbuscular mycorrhizal fungus.</title>
        <authorList>
            <person name="Chen E.C.H."/>
            <person name="Morin E."/>
            <person name="Baudet D."/>
            <person name="Noel J."/>
            <person name="Ndikumana S."/>
            <person name="Charron P."/>
            <person name="St-Onge C."/>
            <person name="Giorgi J."/>
            <person name="Grigoriev I.V."/>
            <person name="Roux C."/>
            <person name="Martin F.M."/>
            <person name="Corradi N."/>
        </authorList>
    </citation>
    <scope>NUCLEOTIDE SEQUENCE [LARGE SCALE GENOMIC DNA]</scope>
    <source>
        <strain evidence="1 2">C2</strain>
    </source>
</reference>